<protein>
    <submittedName>
        <fullName evidence="9">Uncharacterized protein</fullName>
    </submittedName>
</protein>
<dbReference type="InterPro" id="IPR013780">
    <property type="entry name" value="Glyco_hydro_b"/>
</dbReference>
<dbReference type="PANTHER" id="PTHR11069">
    <property type="entry name" value="GLUCOSYLCERAMIDASE"/>
    <property type="match status" value="1"/>
</dbReference>
<comment type="caution">
    <text evidence="9">The sequence shown here is derived from an EMBL/GenBank/DDBJ whole genome shotgun (WGS) entry which is preliminary data.</text>
</comment>
<dbReference type="PANTHER" id="PTHR11069:SF23">
    <property type="entry name" value="LYSOSOMAL ACID GLUCOSYLCERAMIDASE"/>
    <property type="match status" value="1"/>
</dbReference>
<evidence type="ECO:0000259" key="8">
    <source>
        <dbReference type="Pfam" id="PF17189"/>
    </source>
</evidence>
<evidence type="ECO:0000313" key="10">
    <source>
        <dbReference type="Proteomes" id="UP000297872"/>
    </source>
</evidence>
<dbReference type="Pfam" id="PF17189">
    <property type="entry name" value="Glyco_hydro_30C"/>
    <property type="match status" value="1"/>
</dbReference>
<feature type="domain" description="Glycosyl hydrolase family 30 TIM-barrel" evidence="7">
    <location>
        <begin position="64"/>
        <end position="407"/>
    </location>
</feature>
<evidence type="ECO:0000256" key="1">
    <source>
        <dbReference type="ARBA" id="ARBA00005382"/>
    </source>
</evidence>
<keyword evidence="10" id="KW-1185">Reference proteome</keyword>
<gene>
    <name evidence="9" type="ORF">EXN75_01395</name>
</gene>
<dbReference type="Proteomes" id="UP000297872">
    <property type="component" value="Unassembled WGS sequence"/>
</dbReference>
<dbReference type="GO" id="GO:0016020">
    <property type="term" value="C:membrane"/>
    <property type="evidence" value="ECO:0007669"/>
    <property type="project" value="GOC"/>
</dbReference>
<feature type="coiled-coil region" evidence="5">
    <location>
        <begin position="493"/>
        <end position="520"/>
    </location>
</feature>
<dbReference type="RefSeq" id="WP_134842508.1">
    <property type="nucleotide sequence ID" value="NZ_SGVY01000003.1"/>
</dbReference>
<evidence type="ECO:0000256" key="5">
    <source>
        <dbReference type="SAM" id="Coils"/>
    </source>
</evidence>
<evidence type="ECO:0000313" key="9">
    <source>
        <dbReference type="EMBL" id="TFH84265.1"/>
    </source>
</evidence>
<proteinExistence type="inferred from homology"/>
<reference evidence="9 10" key="1">
    <citation type="submission" date="2019-02" db="EMBL/GenBank/DDBJ databases">
        <title>Draft Genome Sequence of the Prevotella sp. BCRC 81118, Isolated from Human Feces.</title>
        <authorList>
            <person name="Huang C.-H."/>
        </authorList>
    </citation>
    <scope>NUCLEOTIDE SEQUENCE [LARGE SCALE GENOMIC DNA]</scope>
    <source>
        <strain evidence="9 10">BCRC 81118</strain>
    </source>
</reference>
<dbReference type="Gene3D" id="2.60.40.1180">
    <property type="entry name" value="Golgi alpha-mannosidase II"/>
    <property type="match status" value="1"/>
</dbReference>
<dbReference type="SUPFAM" id="SSF51445">
    <property type="entry name" value="(Trans)glycosidases"/>
    <property type="match status" value="1"/>
</dbReference>
<comment type="similarity">
    <text evidence="1 4">Belongs to the glycosyl hydrolase 30 family.</text>
</comment>
<keyword evidence="3 4" id="KW-0378">Hydrolase</keyword>
<evidence type="ECO:0000259" key="7">
    <source>
        <dbReference type="Pfam" id="PF02055"/>
    </source>
</evidence>
<keyword evidence="4" id="KW-0326">Glycosidase</keyword>
<feature type="coiled-coil region" evidence="5">
    <location>
        <begin position="686"/>
        <end position="713"/>
    </location>
</feature>
<keyword evidence="5" id="KW-0175">Coiled coil</keyword>
<evidence type="ECO:0000256" key="6">
    <source>
        <dbReference type="SAM" id="SignalP"/>
    </source>
</evidence>
<dbReference type="OrthoDB" id="9806701at2"/>
<dbReference type="Pfam" id="PF02055">
    <property type="entry name" value="Glyco_hydro_30"/>
    <property type="match status" value="1"/>
</dbReference>
<feature type="chain" id="PRO_5021221439" evidence="6">
    <location>
        <begin position="20"/>
        <end position="1051"/>
    </location>
</feature>
<organism evidence="9 10">
    <name type="scientific">Segatella hominis</name>
    <dbReference type="NCBI Taxonomy" id="2518605"/>
    <lineage>
        <taxon>Bacteria</taxon>
        <taxon>Pseudomonadati</taxon>
        <taxon>Bacteroidota</taxon>
        <taxon>Bacteroidia</taxon>
        <taxon>Bacteroidales</taxon>
        <taxon>Prevotellaceae</taxon>
        <taxon>Segatella</taxon>
    </lineage>
</organism>
<dbReference type="InterPro" id="IPR033453">
    <property type="entry name" value="Glyco_hydro_30_TIM-barrel"/>
</dbReference>
<dbReference type="GO" id="GO:0004348">
    <property type="term" value="F:glucosylceramidase activity"/>
    <property type="evidence" value="ECO:0007669"/>
    <property type="project" value="InterPro"/>
</dbReference>
<dbReference type="InterPro" id="IPR001139">
    <property type="entry name" value="Glyco_hydro_30"/>
</dbReference>
<evidence type="ECO:0000256" key="3">
    <source>
        <dbReference type="ARBA" id="ARBA00022801"/>
    </source>
</evidence>
<dbReference type="GO" id="GO:0006680">
    <property type="term" value="P:glucosylceramide catabolic process"/>
    <property type="evidence" value="ECO:0007669"/>
    <property type="project" value="TreeGrafter"/>
</dbReference>
<evidence type="ECO:0000256" key="4">
    <source>
        <dbReference type="RuleBase" id="RU361188"/>
    </source>
</evidence>
<dbReference type="InterPro" id="IPR033452">
    <property type="entry name" value="GH30_C"/>
</dbReference>
<dbReference type="GeneID" id="302993948"/>
<name>A0A4Y8VV34_9BACT</name>
<accession>A0A4Y8VV34</accession>
<dbReference type="InterPro" id="IPR017853">
    <property type="entry name" value="GH"/>
</dbReference>
<evidence type="ECO:0000256" key="2">
    <source>
        <dbReference type="ARBA" id="ARBA00022729"/>
    </source>
</evidence>
<dbReference type="AlphaFoldDB" id="A0A4Y8VV34"/>
<dbReference type="EMBL" id="SGVY01000003">
    <property type="protein sequence ID" value="TFH84265.1"/>
    <property type="molecule type" value="Genomic_DNA"/>
</dbReference>
<feature type="coiled-coil region" evidence="5">
    <location>
        <begin position="748"/>
        <end position="792"/>
    </location>
</feature>
<feature type="signal peptide" evidence="6">
    <location>
        <begin position="1"/>
        <end position="19"/>
    </location>
</feature>
<keyword evidence="2 6" id="KW-0732">Signal</keyword>
<dbReference type="Gene3D" id="2.60.120.260">
    <property type="entry name" value="Galactose-binding domain-like"/>
    <property type="match status" value="2"/>
</dbReference>
<sequence>MNKLTFLSMVLLSASEIQAQTTAYQFKTTDGNFWKMSSLTLSDKVPGKAQVVIRSSQPQQTFLGWGTCFNELPWDAYNLLSDNDKQLLVKRMFNPYGDLRLQKGRLSAGANDYAREWYSCDEIDVNETDFEMEHFNIDRDLTTIIPSIKLALAENPEIDFFCSPWSPPTWMKTNKHYAQRKTNTNGCPFNVPPYFNDQFIDDPRYYKAYCLYFDKFINAYKEQGINITSLAYQNEAYSNTPYPGCSWTAKTTGKFLAEYLGPYMREHQPNLKLIIGTMNTGSLDVYEQILSTPNIDKYMDAIGFQWEGANAMKEILRRHPQYEAIQTENECGSGTFDWNAGAHTFQLANHYLANKVTTYYYWNAILKDNGISPWGWIQNAMVQVNSGTKTPRYTPEYYAYCHYTHFIPAGSKILTTDESQLVTTALTPEGNIVIVAGNDGSSEKTLTLDIDGKYMVATLPAKSFNTYVVGQNEKAQLEFLRKEAQGLVEIETASLSETQLTNLKEALSKAKQTIAESDSAQIIQSLANAVIDVRKDTKTQELSNEIQNPSFTDGSTHWTIANKAAGGDFKTATIARKTCWNNWSNNFTSMDIHQDLGNLKPGAYTLSAISMCGPGEITDQHAYAEAQSDKTISPIKEVAIWNQTTGWEKQTTEPIVVGTDGTLRIGYSSTSGGGTKGWFCVSDFTLNQIEDDAELIQNAIDAAIKKAEAQEDNSLSELITTAKNAVGREAQLEALTLLRESLKSGTDLTEILEQYKALSEEAHNIAKDEKYADQARQELETQTELYDQWIEAGKQVSEPSIKDVIRALKEMINKTRLSQVPSPSTDFTYYIKNADAEDSEGWDINVTNGDGSRKSGQHYSGNTTNMYFDSFNKTAGSLWFTGHQTLTDLPNGVYTLKACARTDGEAVFLTAQTESDWYQQEIENSGNTQGKLGKGWNPCEIQNIIVRNHTLTIGYTNDFYLTGKKFTGTWMSFDDFQLYYVSDNVSTSIGLPSSSTPIPNIKGGKGCIIVTSDVPVKVYNLNGMLMGRTQNLPAGIYAVIMGNICTKVIVQ</sequence>
<feature type="domain" description="Glycosyl hydrolase family 30 beta sandwich" evidence="8">
    <location>
        <begin position="421"/>
        <end position="467"/>
    </location>
</feature>
<dbReference type="Gene3D" id="3.20.20.80">
    <property type="entry name" value="Glycosidases"/>
    <property type="match status" value="1"/>
</dbReference>